<evidence type="ECO:0000256" key="2">
    <source>
        <dbReference type="ARBA" id="ARBA00009012"/>
    </source>
</evidence>
<sequence>MQIPVTQTIIFLVVLIIFIIICVKARKLSLPAALTAGLIGILIFAGAGYPGIVLLAVFFVLGTWATSHQKEKKVMLEADGPEPQQRKPGQVLANGGVAALMAVAALADPPHRHIYLLMLAASMASATADTLSSELGMVYGRRHFNILTWKKEARGLDGVISLEGTLLGALGALIIALLYAALISAAGAWYVLVAGIAGNFMDSVLGATLERKKFINNDIVNSCNTLFAALTALFIYWCCAPSLHF</sequence>
<organism evidence="6 7">
    <name type="scientific">Chitinophaga solisilvae</name>
    <dbReference type="NCBI Taxonomy" id="1233460"/>
    <lineage>
        <taxon>Bacteria</taxon>
        <taxon>Pseudomonadati</taxon>
        <taxon>Bacteroidota</taxon>
        <taxon>Chitinophagia</taxon>
        <taxon>Chitinophagales</taxon>
        <taxon>Chitinophagaceae</taxon>
        <taxon>Chitinophaga</taxon>
    </lineage>
</organism>
<comment type="similarity">
    <text evidence="2">Belongs to the TMEM19 family.</text>
</comment>
<dbReference type="Proteomes" id="UP000281028">
    <property type="component" value="Unassembled WGS sequence"/>
</dbReference>
<keyword evidence="5" id="KW-0472">Membrane</keyword>
<dbReference type="Pfam" id="PF01940">
    <property type="entry name" value="DUF92"/>
    <property type="match status" value="1"/>
</dbReference>
<protein>
    <submittedName>
        <fullName evidence="6">DUF92 domain-containing protein</fullName>
    </submittedName>
</protein>
<gene>
    <name evidence="6" type="ORF">ECE50_003910</name>
</gene>
<evidence type="ECO:0000256" key="4">
    <source>
        <dbReference type="ARBA" id="ARBA00022989"/>
    </source>
</evidence>
<comment type="caution">
    <text evidence="6">The sequence shown here is derived from an EMBL/GenBank/DDBJ whole genome shotgun (WGS) entry which is preliminary data.</text>
</comment>
<keyword evidence="4" id="KW-1133">Transmembrane helix</keyword>
<name>A0A433WKD0_9BACT</name>
<dbReference type="InterPro" id="IPR002794">
    <property type="entry name" value="DUF92_TMEM19"/>
</dbReference>
<evidence type="ECO:0000256" key="3">
    <source>
        <dbReference type="ARBA" id="ARBA00022692"/>
    </source>
</evidence>
<dbReference type="GO" id="GO:0016020">
    <property type="term" value="C:membrane"/>
    <property type="evidence" value="ECO:0007669"/>
    <property type="project" value="UniProtKB-SubCell"/>
</dbReference>
<evidence type="ECO:0000256" key="1">
    <source>
        <dbReference type="ARBA" id="ARBA00004141"/>
    </source>
</evidence>
<accession>A0A433WKD0</accession>
<keyword evidence="7" id="KW-1185">Reference proteome</keyword>
<evidence type="ECO:0000256" key="5">
    <source>
        <dbReference type="ARBA" id="ARBA00023136"/>
    </source>
</evidence>
<dbReference type="AlphaFoldDB" id="A0A433WKD0"/>
<keyword evidence="3" id="KW-0812">Transmembrane</keyword>
<dbReference type="OrthoDB" id="9770047at2"/>
<reference evidence="6" key="1">
    <citation type="submission" date="2020-05" db="EMBL/GenBank/DDBJ databases">
        <title>Chitinophaga laudate sp. nov., isolated from a tropical peat swamp.</title>
        <authorList>
            <person name="Goh C.B.S."/>
            <person name="Lee M.S."/>
            <person name="Parimannan S."/>
            <person name="Pasbakhsh P."/>
            <person name="Yule C.M."/>
            <person name="Rajandas H."/>
            <person name="Loke S."/>
            <person name="Croft L."/>
            <person name="Tan J.B.L."/>
        </authorList>
    </citation>
    <scope>NUCLEOTIDE SEQUENCE</scope>
    <source>
        <strain evidence="6">Mgbs1</strain>
    </source>
</reference>
<dbReference type="EMBL" id="RIAR02000001">
    <property type="protein sequence ID" value="NSL85963.1"/>
    <property type="molecule type" value="Genomic_DNA"/>
</dbReference>
<evidence type="ECO:0000313" key="7">
    <source>
        <dbReference type="Proteomes" id="UP000281028"/>
    </source>
</evidence>
<evidence type="ECO:0000313" key="6">
    <source>
        <dbReference type="EMBL" id="NSL85963.1"/>
    </source>
</evidence>
<comment type="subcellular location">
    <subcellularLocation>
        <location evidence="1">Membrane</location>
        <topology evidence="1">Multi-pass membrane protein</topology>
    </subcellularLocation>
</comment>
<proteinExistence type="inferred from homology"/>
<dbReference type="PANTHER" id="PTHR13353:SF5">
    <property type="entry name" value="TRANSMEMBRANE PROTEIN 19"/>
    <property type="match status" value="1"/>
</dbReference>
<dbReference type="PANTHER" id="PTHR13353">
    <property type="entry name" value="TRANSMEMBRANE PROTEIN 19"/>
    <property type="match status" value="1"/>
</dbReference>